<feature type="chain" id="PRO_5045660052" evidence="1">
    <location>
        <begin position="24"/>
        <end position="268"/>
    </location>
</feature>
<protein>
    <submittedName>
        <fullName evidence="3">PEP-CTERM protein-sorting domain-containing protein/MYXO-CTERM domain-containing protein</fullName>
    </submittedName>
</protein>
<dbReference type="Pfam" id="PF07589">
    <property type="entry name" value="PEP-CTERM"/>
    <property type="match status" value="1"/>
</dbReference>
<feature type="domain" description="Ice-binding protein C-terminal" evidence="2">
    <location>
        <begin position="239"/>
        <end position="263"/>
    </location>
</feature>
<evidence type="ECO:0000313" key="4">
    <source>
        <dbReference type="Proteomes" id="UP000183471"/>
    </source>
</evidence>
<keyword evidence="1" id="KW-0732">Signal</keyword>
<name>A0ABY0TEA4_9PROT</name>
<sequence>MKSNKIKYLAAVVALATSGSAFAAYTGTAGNSSVLFNAYESVSGYTFAWDTGLRKDDINSSFAGISHNLAADANWNTFLSAVGPSHVADIKWNLIAADTNGGSIDGDPVSYLTTGPADGTPAGTRNLQLLAWAGNVNSYITAASAAGANGGQGAIDAPGFVGGNTYLHLKDGSADYASYEFAHGSNWNTKANFDTTAGLGQSLSFYEITRNGTSNTAIVNAALLGTVTLSSAGELTVSPVPEAETWAMLLAGLALVGTIARRRSSPLS</sequence>
<keyword evidence="4" id="KW-1185">Reference proteome</keyword>
<gene>
    <name evidence="3" type="ORF">SAMN05216402_0993</name>
</gene>
<evidence type="ECO:0000313" key="3">
    <source>
        <dbReference type="EMBL" id="SDQ47324.1"/>
    </source>
</evidence>
<dbReference type="InterPro" id="IPR013424">
    <property type="entry name" value="Ice-binding_C"/>
</dbReference>
<feature type="signal peptide" evidence="1">
    <location>
        <begin position="1"/>
        <end position="23"/>
    </location>
</feature>
<dbReference type="RefSeq" id="WP_074631087.1">
    <property type="nucleotide sequence ID" value="NZ_FNKY01000001.1"/>
</dbReference>
<proteinExistence type="predicted"/>
<dbReference type="Proteomes" id="UP000183471">
    <property type="component" value="Unassembled WGS sequence"/>
</dbReference>
<evidence type="ECO:0000259" key="2">
    <source>
        <dbReference type="Pfam" id="PF07589"/>
    </source>
</evidence>
<dbReference type="NCBIfam" id="NF038126">
    <property type="entry name" value="PEP_CTERM_FxDxF"/>
    <property type="match status" value="1"/>
</dbReference>
<dbReference type="EMBL" id="FNKY01000001">
    <property type="protein sequence ID" value="SDQ47324.1"/>
    <property type="molecule type" value="Genomic_DNA"/>
</dbReference>
<accession>A0ABY0TEA4</accession>
<organism evidence="3 4">
    <name type="scientific">Nitrosospira multiformis</name>
    <dbReference type="NCBI Taxonomy" id="1231"/>
    <lineage>
        <taxon>Bacteria</taxon>
        <taxon>Pseudomonadati</taxon>
        <taxon>Pseudomonadota</taxon>
        <taxon>Betaproteobacteria</taxon>
        <taxon>Nitrosomonadales</taxon>
        <taxon>Nitrosomonadaceae</taxon>
        <taxon>Nitrosospira</taxon>
    </lineage>
</organism>
<comment type="caution">
    <text evidence="3">The sequence shown here is derived from an EMBL/GenBank/DDBJ whole genome shotgun (WGS) entry which is preliminary data.</text>
</comment>
<evidence type="ECO:0000256" key="1">
    <source>
        <dbReference type="SAM" id="SignalP"/>
    </source>
</evidence>
<reference evidence="3 4" key="1">
    <citation type="submission" date="2016-10" db="EMBL/GenBank/DDBJ databases">
        <authorList>
            <person name="Varghese N."/>
            <person name="Submissions S."/>
        </authorList>
    </citation>
    <scope>NUCLEOTIDE SEQUENCE [LARGE SCALE GENOMIC DNA]</scope>
    <source>
        <strain evidence="3 4">Nl1</strain>
    </source>
</reference>